<comment type="caution">
    <text evidence="2">The sequence shown here is derived from an EMBL/GenBank/DDBJ whole genome shotgun (WGS) entry which is preliminary data.</text>
</comment>
<proteinExistence type="predicted"/>
<dbReference type="EMBL" id="CAJVPV010011677">
    <property type="protein sequence ID" value="CAG8663387.1"/>
    <property type="molecule type" value="Genomic_DNA"/>
</dbReference>
<organism evidence="2 3">
    <name type="scientific">Acaulospora morrowiae</name>
    <dbReference type="NCBI Taxonomy" id="94023"/>
    <lineage>
        <taxon>Eukaryota</taxon>
        <taxon>Fungi</taxon>
        <taxon>Fungi incertae sedis</taxon>
        <taxon>Mucoromycota</taxon>
        <taxon>Glomeromycotina</taxon>
        <taxon>Glomeromycetes</taxon>
        <taxon>Diversisporales</taxon>
        <taxon>Acaulosporaceae</taxon>
        <taxon>Acaulospora</taxon>
    </lineage>
</organism>
<evidence type="ECO:0000313" key="3">
    <source>
        <dbReference type="Proteomes" id="UP000789342"/>
    </source>
</evidence>
<gene>
    <name evidence="2" type="ORF">AMORRO_LOCUS10504</name>
</gene>
<keyword evidence="3" id="KW-1185">Reference proteome</keyword>
<name>A0A9N9E768_9GLOM</name>
<evidence type="ECO:0000256" key="1">
    <source>
        <dbReference type="SAM" id="MobiDB-lite"/>
    </source>
</evidence>
<dbReference type="AlphaFoldDB" id="A0A9N9E768"/>
<dbReference type="Proteomes" id="UP000789342">
    <property type="component" value="Unassembled WGS sequence"/>
</dbReference>
<feature type="region of interest" description="Disordered" evidence="1">
    <location>
        <begin position="1"/>
        <end position="20"/>
    </location>
</feature>
<sequence>MSIDHHMLESDGHNSSDTSCKDRGSFCLDCNAPNFLKLSNYTLSGKGSRDASRLRGRSGNNHGNAIFFDIFETFLSPHSISDARRSGMIDDIRNFETKAKLVNLLQQNRELITLFQERLGKEKETKGIQEDGELAALFQELDGDTNFFRTSEVHLRISTSYFAEHKRALGYDGTCNMASYVEEYEINKHIHAILCSFCLKMLTGSIASLEPPNFYNSGNLIPFHHQGCDLLDHAKRRIDDVDEDLVNEQVKRKRIGHCEYCDAGNIYYESIAY</sequence>
<evidence type="ECO:0000313" key="2">
    <source>
        <dbReference type="EMBL" id="CAG8663387.1"/>
    </source>
</evidence>
<protein>
    <submittedName>
        <fullName evidence="2">11895_t:CDS:1</fullName>
    </submittedName>
</protein>
<accession>A0A9N9E768</accession>
<reference evidence="2" key="1">
    <citation type="submission" date="2021-06" db="EMBL/GenBank/DDBJ databases">
        <authorList>
            <person name="Kallberg Y."/>
            <person name="Tangrot J."/>
            <person name="Rosling A."/>
        </authorList>
    </citation>
    <scope>NUCLEOTIDE SEQUENCE</scope>
    <source>
        <strain evidence="2">CL551</strain>
    </source>
</reference>